<dbReference type="InParanoid" id="F8Q8U4"/>
<name>F8Q8U4_SERL3</name>
<sequence>MDGVHVLSPPSPTLYFSTTPASSHTDISLSPFYWSYRFTAEEHRASAVPLTVESSADSTSARANTTLDTRLCASHRPLIFYKNWALNPLADSSIDGMAYLSTPRTSAASPSQQIQAKRRIKGVCYVSSGHLAVPTSTGSLFESATTTSSYSPTSPHSMRPSLFPPHQSTFSIYIHYHPSLRLCTPTDMRSFSSNAMSSAD</sequence>
<gene>
    <name evidence="1" type="ORF">SERLA73DRAFT_77016</name>
</gene>
<evidence type="ECO:0000313" key="1">
    <source>
        <dbReference type="EMBL" id="EGN94999.1"/>
    </source>
</evidence>
<proteinExistence type="predicted"/>
<reference evidence="2" key="1">
    <citation type="journal article" date="2011" name="Science">
        <title>The plant cell wall-decomposing machinery underlies the functional diversity of forest fungi.</title>
        <authorList>
            <person name="Eastwood D.C."/>
            <person name="Floudas D."/>
            <person name="Binder M."/>
            <person name="Majcherczyk A."/>
            <person name="Schneider P."/>
            <person name="Aerts A."/>
            <person name="Asiegbu F.O."/>
            <person name="Baker S.E."/>
            <person name="Barry K."/>
            <person name="Bendiksby M."/>
            <person name="Blumentritt M."/>
            <person name="Coutinho P.M."/>
            <person name="Cullen D."/>
            <person name="de Vries R.P."/>
            <person name="Gathman A."/>
            <person name="Goodell B."/>
            <person name="Henrissat B."/>
            <person name="Ihrmark K."/>
            <person name="Kauserud H."/>
            <person name="Kohler A."/>
            <person name="LaButti K."/>
            <person name="Lapidus A."/>
            <person name="Lavin J.L."/>
            <person name="Lee Y.-H."/>
            <person name="Lindquist E."/>
            <person name="Lilly W."/>
            <person name="Lucas S."/>
            <person name="Morin E."/>
            <person name="Murat C."/>
            <person name="Oguiza J.A."/>
            <person name="Park J."/>
            <person name="Pisabarro A.G."/>
            <person name="Riley R."/>
            <person name="Rosling A."/>
            <person name="Salamov A."/>
            <person name="Schmidt O."/>
            <person name="Schmutz J."/>
            <person name="Skrede I."/>
            <person name="Stenlid J."/>
            <person name="Wiebenga A."/>
            <person name="Xie X."/>
            <person name="Kuees U."/>
            <person name="Hibbett D.S."/>
            <person name="Hoffmeister D."/>
            <person name="Hoegberg N."/>
            <person name="Martin F."/>
            <person name="Grigoriev I.V."/>
            <person name="Watkinson S.C."/>
        </authorList>
    </citation>
    <scope>NUCLEOTIDE SEQUENCE [LARGE SCALE GENOMIC DNA]</scope>
    <source>
        <strain evidence="2">strain S7.3</strain>
    </source>
</reference>
<dbReference type="HOGENOM" id="CLU_1366975_0_0_1"/>
<organism evidence="2">
    <name type="scientific">Serpula lacrymans var. lacrymans (strain S7.3)</name>
    <name type="common">Dry rot fungus</name>
    <dbReference type="NCBI Taxonomy" id="936435"/>
    <lineage>
        <taxon>Eukaryota</taxon>
        <taxon>Fungi</taxon>
        <taxon>Dikarya</taxon>
        <taxon>Basidiomycota</taxon>
        <taxon>Agaricomycotina</taxon>
        <taxon>Agaricomycetes</taxon>
        <taxon>Agaricomycetidae</taxon>
        <taxon>Boletales</taxon>
        <taxon>Coniophorineae</taxon>
        <taxon>Serpulaceae</taxon>
        <taxon>Serpula</taxon>
    </lineage>
</organism>
<keyword evidence="2" id="KW-1185">Reference proteome</keyword>
<dbReference type="EMBL" id="GL945486">
    <property type="protein sequence ID" value="EGN94999.1"/>
    <property type="molecule type" value="Genomic_DNA"/>
</dbReference>
<dbReference type="Proteomes" id="UP000008063">
    <property type="component" value="Unassembled WGS sequence"/>
</dbReference>
<accession>F8Q8U4</accession>
<protein>
    <submittedName>
        <fullName evidence="1">Uncharacterized protein</fullName>
    </submittedName>
</protein>
<evidence type="ECO:0000313" key="2">
    <source>
        <dbReference type="Proteomes" id="UP000008063"/>
    </source>
</evidence>
<dbReference type="AlphaFoldDB" id="F8Q8U4"/>
<dbReference type="OrthoDB" id="420422at2759"/>